<proteinExistence type="predicted"/>
<dbReference type="AlphaFoldDB" id="A0A0P0WFT6"/>
<reference evidence="1 2" key="3">
    <citation type="journal article" date="2013" name="Rice">
        <title>Improvement of the Oryza sativa Nipponbare reference genome using next generation sequence and optical map data.</title>
        <authorList>
            <person name="Kawahara Y."/>
            <person name="de la Bastide M."/>
            <person name="Hamilton J.P."/>
            <person name="Kanamori H."/>
            <person name="McCombie W.R."/>
            <person name="Ouyang S."/>
            <person name="Schwartz D.C."/>
            <person name="Tanaka T."/>
            <person name="Wu J."/>
            <person name="Zhou S."/>
            <person name="Childs K.L."/>
            <person name="Davidson R.M."/>
            <person name="Lin H."/>
            <person name="Quesada-Ocampo L."/>
            <person name="Vaillancourt B."/>
            <person name="Sakai H."/>
            <person name="Lee S.S."/>
            <person name="Kim J."/>
            <person name="Numa H."/>
            <person name="Itoh T."/>
            <person name="Buell C.R."/>
            <person name="Matsumoto T."/>
        </authorList>
    </citation>
    <scope>NUCLEOTIDE SEQUENCE [LARGE SCALE GENOMIC DNA]</scope>
    <source>
        <strain evidence="2">cv. Nipponbare</strain>
    </source>
</reference>
<reference evidence="2" key="1">
    <citation type="journal article" date="2005" name="Nature">
        <title>The map-based sequence of the rice genome.</title>
        <authorList>
            <consortium name="International rice genome sequencing project (IRGSP)"/>
            <person name="Matsumoto T."/>
            <person name="Wu J."/>
            <person name="Kanamori H."/>
            <person name="Katayose Y."/>
            <person name="Fujisawa M."/>
            <person name="Namiki N."/>
            <person name="Mizuno H."/>
            <person name="Yamamoto K."/>
            <person name="Antonio B.A."/>
            <person name="Baba T."/>
            <person name="Sakata K."/>
            <person name="Nagamura Y."/>
            <person name="Aoki H."/>
            <person name="Arikawa K."/>
            <person name="Arita K."/>
            <person name="Bito T."/>
            <person name="Chiden Y."/>
            <person name="Fujitsuka N."/>
            <person name="Fukunaka R."/>
            <person name="Hamada M."/>
            <person name="Harada C."/>
            <person name="Hayashi A."/>
            <person name="Hijishita S."/>
            <person name="Honda M."/>
            <person name="Hosokawa S."/>
            <person name="Ichikawa Y."/>
            <person name="Idonuma A."/>
            <person name="Iijima M."/>
            <person name="Ikeda M."/>
            <person name="Ikeno M."/>
            <person name="Ito K."/>
            <person name="Ito S."/>
            <person name="Ito T."/>
            <person name="Ito Y."/>
            <person name="Ito Y."/>
            <person name="Iwabuchi A."/>
            <person name="Kamiya K."/>
            <person name="Karasawa W."/>
            <person name="Kurita K."/>
            <person name="Katagiri S."/>
            <person name="Kikuta A."/>
            <person name="Kobayashi H."/>
            <person name="Kobayashi N."/>
            <person name="Machita K."/>
            <person name="Maehara T."/>
            <person name="Masukawa M."/>
            <person name="Mizubayashi T."/>
            <person name="Mukai Y."/>
            <person name="Nagasaki H."/>
            <person name="Nagata Y."/>
            <person name="Naito S."/>
            <person name="Nakashima M."/>
            <person name="Nakama Y."/>
            <person name="Nakamichi Y."/>
            <person name="Nakamura M."/>
            <person name="Meguro A."/>
            <person name="Negishi M."/>
            <person name="Ohta I."/>
            <person name="Ohta T."/>
            <person name="Okamoto M."/>
            <person name="Ono N."/>
            <person name="Saji S."/>
            <person name="Sakaguchi M."/>
            <person name="Sakai K."/>
            <person name="Shibata M."/>
            <person name="Shimokawa T."/>
            <person name="Song J."/>
            <person name="Takazaki Y."/>
            <person name="Terasawa K."/>
            <person name="Tsugane M."/>
            <person name="Tsuji K."/>
            <person name="Ueda S."/>
            <person name="Waki K."/>
            <person name="Yamagata H."/>
            <person name="Yamamoto M."/>
            <person name="Yamamoto S."/>
            <person name="Yamane H."/>
            <person name="Yoshiki S."/>
            <person name="Yoshihara R."/>
            <person name="Yukawa K."/>
            <person name="Zhong H."/>
            <person name="Yano M."/>
            <person name="Yuan Q."/>
            <person name="Ouyang S."/>
            <person name="Liu J."/>
            <person name="Jones K.M."/>
            <person name="Gansberger K."/>
            <person name="Moffat K."/>
            <person name="Hill J."/>
            <person name="Bera J."/>
            <person name="Fadrosh D."/>
            <person name="Jin S."/>
            <person name="Johri S."/>
            <person name="Kim M."/>
            <person name="Overton L."/>
            <person name="Reardon M."/>
            <person name="Tsitrin T."/>
            <person name="Vuong H."/>
            <person name="Weaver B."/>
            <person name="Ciecko A."/>
            <person name="Tallon L."/>
            <person name="Jackson J."/>
            <person name="Pai G."/>
            <person name="Aken S.V."/>
            <person name="Utterback T."/>
            <person name="Reidmuller S."/>
            <person name="Feldblyum T."/>
            <person name="Hsiao J."/>
            <person name="Zismann V."/>
            <person name="Iobst S."/>
            <person name="de Vazeille A.R."/>
            <person name="Buell C.R."/>
            <person name="Ying K."/>
            <person name="Li Y."/>
            <person name="Lu T."/>
            <person name="Huang Y."/>
            <person name="Zhao Q."/>
            <person name="Feng Q."/>
            <person name="Zhang L."/>
            <person name="Zhu J."/>
            <person name="Weng Q."/>
            <person name="Mu J."/>
            <person name="Lu Y."/>
            <person name="Fan D."/>
            <person name="Liu Y."/>
            <person name="Guan J."/>
            <person name="Zhang Y."/>
            <person name="Yu S."/>
            <person name="Liu X."/>
            <person name="Zhang Y."/>
            <person name="Hong G."/>
            <person name="Han B."/>
            <person name="Choisne N."/>
            <person name="Demange N."/>
            <person name="Orjeda G."/>
            <person name="Samain S."/>
            <person name="Cattolico L."/>
            <person name="Pelletier E."/>
            <person name="Couloux A."/>
            <person name="Segurens B."/>
            <person name="Wincker P."/>
            <person name="D'Hont A."/>
            <person name="Scarpelli C."/>
            <person name="Weissenbach J."/>
            <person name="Salanoubat M."/>
            <person name="Quetier F."/>
            <person name="Yu Y."/>
            <person name="Kim H.R."/>
            <person name="Rambo T."/>
            <person name="Currie J."/>
            <person name="Collura K."/>
            <person name="Luo M."/>
            <person name="Yang T."/>
            <person name="Ammiraju J.S.S."/>
            <person name="Engler F."/>
            <person name="Soderlund C."/>
            <person name="Wing R.A."/>
            <person name="Palmer L.E."/>
            <person name="de la Bastide M."/>
            <person name="Spiegel L."/>
            <person name="Nascimento L."/>
            <person name="Zutavern T."/>
            <person name="O'Shaughnessy A."/>
            <person name="Dike S."/>
            <person name="Dedhia N."/>
            <person name="Preston R."/>
            <person name="Balija V."/>
            <person name="McCombie W.R."/>
            <person name="Chow T."/>
            <person name="Chen H."/>
            <person name="Chung M."/>
            <person name="Chen C."/>
            <person name="Shaw J."/>
            <person name="Wu H."/>
            <person name="Hsiao K."/>
            <person name="Chao Y."/>
            <person name="Chu M."/>
            <person name="Cheng C."/>
            <person name="Hour A."/>
            <person name="Lee P."/>
            <person name="Lin S."/>
            <person name="Lin Y."/>
            <person name="Liou J."/>
            <person name="Liu S."/>
            <person name="Hsing Y."/>
            <person name="Raghuvanshi S."/>
            <person name="Mohanty A."/>
            <person name="Bharti A.K."/>
            <person name="Gaur A."/>
            <person name="Gupta V."/>
            <person name="Kumar D."/>
            <person name="Ravi V."/>
            <person name="Vij S."/>
            <person name="Kapur A."/>
            <person name="Khurana P."/>
            <person name="Khurana P."/>
            <person name="Khurana J.P."/>
            <person name="Tyagi A.K."/>
            <person name="Gaikwad K."/>
            <person name="Singh A."/>
            <person name="Dalal V."/>
            <person name="Srivastava S."/>
            <person name="Dixit A."/>
            <person name="Pal A.K."/>
            <person name="Ghazi I.A."/>
            <person name="Yadav M."/>
            <person name="Pandit A."/>
            <person name="Bhargava A."/>
            <person name="Sureshbabu K."/>
            <person name="Batra K."/>
            <person name="Sharma T.R."/>
            <person name="Mohapatra T."/>
            <person name="Singh N.K."/>
            <person name="Messing J."/>
            <person name="Nelson A.B."/>
            <person name="Fuks G."/>
            <person name="Kavchok S."/>
            <person name="Keizer G."/>
            <person name="Linton E."/>
            <person name="Llaca V."/>
            <person name="Song R."/>
            <person name="Tanyolac B."/>
            <person name="Young S."/>
            <person name="Ho-Il K."/>
            <person name="Hahn J.H."/>
            <person name="Sangsakoo G."/>
            <person name="Vanavichit A."/>
            <person name="de Mattos Luiz.A.T."/>
            <person name="Zimmer P.D."/>
            <person name="Malone G."/>
            <person name="Dellagostin O."/>
            <person name="de Oliveira A.C."/>
            <person name="Bevan M."/>
            <person name="Bancroft I."/>
            <person name="Minx P."/>
            <person name="Cordum H."/>
            <person name="Wilson R."/>
            <person name="Cheng Z."/>
            <person name="Jin W."/>
            <person name="Jiang J."/>
            <person name="Leong S.A."/>
            <person name="Iwama H."/>
            <person name="Gojobori T."/>
            <person name="Itoh T."/>
            <person name="Niimura Y."/>
            <person name="Fujii Y."/>
            <person name="Habara T."/>
            <person name="Sakai H."/>
            <person name="Sato Y."/>
            <person name="Wilson G."/>
            <person name="Kumar K."/>
            <person name="McCouch S."/>
            <person name="Juretic N."/>
            <person name="Hoen D."/>
            <person name="Wright S."/>
            <person name="Bruskiewich R."/>
            <person name="Bureau T."/>
            <person name="Miyao A."/>
            <person name="Hirochika H."/>
            <person name="Nishikawa T."/>
            <person name="Kadowaki K."/>
            <person name="Sugiura M."/>
            <person name="Burr B."/>
            <person name="Sasaki T."/>
        </authorList>
    </citation>
    <scope>NUCLEOTIDE SEQUENCE [LARGE SCALE GENOMIC DNA]</scope>
    <source>
        <strain evidence="2">cv. Nipponbare</strain>
    </source>
</reference>
<dbReference type="PaxDb" id="39947-A0A0P0WFT6"/>
<accession>A0A0P0WFT6</accession>
<name>A0A0P0WFT6_ORYSJ</name>
<protein>
    <submittedName>
        <fullName evidence="1">Os04g0659850 protein</fullName>
    </submittedName>
</protein>
<reference evidence="1 2" key="2">
    <citation type="journal article" date="2013" name="Plant Cell Physiol.">
        <title>Rice Annotation Project Database (RAP-DB): an integrative and interactive database for rice genomics.</title>
        <authorList>
            <person name="Sakai H."/>
            <person name="Lee S.S."/>
            <person name="Tanaka T."/>
            <person name="Numa H."/>
            <person name="Kim J."/>
            <person name="Kawahara Y."/>
            <person name="Wakimoto H."/>
            <person name="Yang C.C."/>
            <person name="Iwamoto M."/>
            <person name="Abe T."/>
            <person name="Yamada Y."/>
            <person name="Muto A."/>
            <person name="Inokuchi H."/>
            <person name="Ikemura T."/>
            <person name="Matsumoto T."/>
            <person name="Sasaki T."/>
            <person name="Itoh T."/>
        </authorList>
    </citation>
    <scope>NUCLEOTIDE SEQUENCE [LARGE SCALE GENOMIC DNA]</scope>
    <source>
        <strain evidence="2">cv. Nipponbare</strain>
    </source>
</reference>
<keyword evidence="2" id="KW-1185">Reference proteome</keyword>
<evidence type="ECO:0000313" key="2">
    <source>
        <dbReference type="Proteomes" id="UP000059680"/>
    </source>
</evidence>
<feature type="non-terminal residue" evidence="1">
    <location>
        <position position="1"/>
    </location>
</feature>
<evidence type="ECO:0000313" key="1">
    <source>
        <dbReference type="EMBL" id="BAS91440.1"/>
    </source>
</evidence>
<dbReference type="Proteomes" id="UP000059680">
    <property type="component" value="Chromosome 4"/>
</dbReference>
<feature type="non-terminal residue" evidence="1">
    <location>
        <position position="77"/>
    </location>
</feature>
<organism evidence="1 2">
    <name type="scientific">Oryza sativa subsp. japonica</name>
    <name type="common">Rice</name>
    <dbReference type="NCBI Taxonomy" id="39947"/>
    <lineage>
        <taxon>Eukaryota</taxon>
        <taxon>Viridiplantae</taxon>
        <taxon>Streptophyta</taxon>
        <taxon>Embryophyta</taxon>
        <taxon>Tracheophyta</taxon>
        <taxon>Spermatophyta</taxon>
        <taxon>Magnoliopsida</taxon>
        <taxon>Liliopsida</taxon>
        <taxon>Poales</taxon>
        <taxon>Poaceae</taxon>
        <taxon>BOP clade</taxon>
        <taxon>Oryzoideae</taxon>
        <taxon>Oryzeae</taxon>
        <taxon>Oryzinae</taxon>
        <taxon>Oryza</taxon>
        <taxon>Oryza sativa</taxon>
    </lineage>
</organism>
<dbReference type="EMBL" id="AP014960">
    <property type="protein sequence ID" value="BAS91440.1"/>
    <property type="molecule type" value="Genomic_DNA"/>
</dbReference>
<sequence>LVAAEEVEHDAGIGEVYEPVGLVEAEAGEEVARRGVAEGGVAEAADAEVEEGGGEDRDHVALLHRLALRRWRSQRVL</sequence>
<dbReference type="InParanoid" id="A0A0P0WFT6"/>
<gene>
    <name evidence="1" type="ordered locus">Os04g0659850</name>
    <name evidence="1" type="ORF">OSNPB_040659850</name>
</gene>